<reference evidence="1" key="1">
    <citation type="submission" date="2019-04" db="EMBL/GenBank/DDBJ databases">
        <title>Evolution of Biomass-Degrading Anaerobic Consortia Revealed by Metagenomics.</title>
        <authorList>
            <person name="Peng X."/>
        </authorList>
    </citation>
    <scope>NUCLEOTIDE SEQUENCE</scope>
    <source>
        <strain evidence="1">SIG311</strain>
    </source>
</reference>
<dbReference type="Proteomes" id="UP000766246">
    <property type="component" value="Unassembled WGS sequence"/>
</dbReference>
<dbReference type="EMBL" id="SVER01000085">
    <property type="protein sequence ID" value="MBE5921083.1"/>
    <property type="molecule type" value="Genomic_DNA"/>
</dbReference>
<organism evidence="1 2">
    <name type="scientific">Pseudobutyrivibrio ruminis</name>
    <dbReference type="NCBI Taxonomy" id="46206"/>
    <lineage>
        <taxon>Bacteria</taxon>
        <taxon>Bacillati</taxon>
        <taxon>Bacillota</taxon>
        <taxon>Clostridia</taxon>
        <taxon>Lachnospirales</taxon>
        <taxon>Lachnospiraceae</taxon>
        <taxon>Pseudobutyrivibrio</taxon>
    </lineage>
</organism>
<name>A0A927UFD2_9FIRM</name>
<proteinExistence type="predicted"/>
<protein>
    <submittedName>
        <fullName evidence="1">Uncharacterized protein</fullName>
    </submittedName>
</protein>
<comment type="caution">
    <text evidence="1">The sequence shown here is derived from an EMBL/GenBank/DDBJ whole genome shotgun (WGS) entry which is preliminary data.</text>
</comment>
<evidence type="ECO:0000313" key="1">
    <source>
        <dbReference type="EMBL" id="MBE5921083.1"/>
    </source>
</evidence>
<sequence length="64" mass="7605">MYNYKLNIIISTPPIELANEYGYGPIKSRRDLRLVMDMIDRDLELDELDDAYEQYLQMLAKGEF</sequence>
<gene>
    <name evidence="1" type="ORF">E7272_14810</name>
</gene>
<accession>A0A927UFD2</accession>
<evidence type="ECO:0000313" key="2">
    <source>
        <dbReference type="Proteomes" id="UP000766246"/>
    </source>
</evidence>
<feature type="non-terminal residue" evidence="1">
    <location>
        <position position="64"/>
    </location>
</feature>
<dbReference type="AlphaFoldDB" id="A0A927UFD2"/>